<comment type="caution">
    <text evidence="1">The sequence shown here is derived from an EMBL/GenBank/DDBJ whole genome shotgun (WGS) entry which is preliminary data.</text>
</comment>
<keyword evidence="2" id="KW-1185">Reference proteome</keyword>
<dbReference type="EMBL" id="JAPMOU010000008">
    <property type="protein sequence ID" value="MDE1462101.1"/>
    <property type="molecule type" value="Genomic_DNA"/>
</dbReference>
<proteinExistence type="predicted"/>
<dbReference type="RefSeq" id="WP_274688461.1">
    <property type="nucleotide sequence ID" value="NZ_JAPMOU010000008.1"/>
</dbReference>
<dbReference type="Proteomes" id="UP001528823">
    <property type="component" value="Unassembled WGS sequence"/>
</dbReference>
<accession>A0ABT5U6W2</accession>
<sequence>MTEDFTMTLAEHEELFRQINHPYKLIEHENGYFTMAYATAVGKDSALEFRPDGSLIT</sequence>
<evidence type="ECO:0000313" key="2">
    <source>
        <dbReference type="Proteomes" id="UP001528823"/>
    </source>
</evidence>
<name>A0ABT5U6W2_9GAMM</name>
<organism evidence="1 2">
    <name type="scientific">Spartinivicinus poritis</name>
    <dbReference type="NCBI Taxonomy" id="2994640"/>
    <lineage>
        <taxon>Bacteria</taxon>
        <taxon>Pseudomonadati</taxon>
        <taxon>Pseudomonadota</taxon>
        <taxon>Gammaproteobacteria</taxon>
        <taxon>Oceanospirillales</taxon>
        <taxon>Zooshikellaceae</taxon>
        <taxon>Spartinivicinus</taxon>
    </lineage>
</organism>
<protein>
    <submittedName>
        <fullName evidence="1">Uncharacterized protein</fullName>
    </submittedName>
</protein>
<evidence type="ECO:0000313" key="1">
    <source>
        <dbReference type="EMBL" id="MDE1462101.1"/>
    </source>
</evidence>
<reference evidence="1 2" key="1">
    <citation type="submission" date="2022-11" db="EMBL/GenBank/DDBJ databases">
        <title>Spartinivicinus poritis sp. nov., isolated from scleractinian coral Porites lutea.</title>
        <authorList>
            <person name="Zhang G."/>
            <person name="Cai L."/>
            <person name="Wei Q."/>
        </authorList>
    </citation>
    <scope>NUCLEOTIDE SEQUENCE [LARGE SCALE GENOMIC DNA]</scope>
    <source>
        <strain evidence="1 2">A2-2</strain>
    </source>
</reference>
<gene>
    <name evidence="1" type="ORF">ORQ98_08965</name>
</gene>